<evidence type="ECO:0000313" key="2">
    <source>
        <dbReference type="Proteomes" id="UP000515908"/>
    </source>
</evidence>
<dbReference type="EMBL" id="LR877168">
    <property type="protein sequence ID" value="CAD2222130.1"/>
    <property type="molecule type" value="Genomic_DNA"/>
</dbReference>
<sequence>MNSNKTPSSFFPRTCTHITHSFNKKGELRTALITGGDRLLILKDGFTLAESGSLFQPPYTTGNSGSLTPRVFHLCICPFVFFSIRVVVSTTAGIFLFELEDADVVWQSDAAAASSVLFGSALVNSNSSTCGASLQGRRLHLSTPEEKVKVSSVSYSVSSSAKSRRERDGDSTIGPLVEVGLHATRAEVITAEFITDVSLCIVFNDEVVIVTLHGGGGSPPSKGGIVDRVVWRSMGSYSRLAVCQYNRSIALALRSSTVAVFPCKCRQMSEEDGDVAGFSRAGGAARSETHPLFSPVTSVVNTTLFNASHPNTTEVWGREGPHWEIATRGIAASLGSYKVDQLEWHRASAHTLLCVTCTHIRDEKVQCLALYTVQSLTSVASFSNVHLDQQDCPLMGEESVKNKKSVSRTQLVLSGTIPLYDPHSPPAAVFTSIVSLFAHSSANLSSLNKQLDFLHIEKTDGTVRSSSFRFGNQKHASFAKLRAKGLSCPQLLAPLLEMYGPLSQVTVLPSWVNRPVELGKVSPYAEEIVRAHRYRVVCTFDTGLRCVVMLDLSSGVYRTECFLTLGAYRLTSLTSFDFPSNASVFDTDMNTEKLLAGLLMPPAPPTSSSDPACYVGIVLFAQRRSNDGFATSILTVAPFKEPLLLSNDVPLAQEEEEVLSGIEKVEFFYAAKVPR</sequence>
<proteinExistence type="predicted"/>
<keyword evidence="2" id="KW-1185">Reference proteome</keyword>
<dbReference type="Proteomes" id="UP000515908">
    <property type="component" value="Chromosome 24"/>
</dbReference>
<accession>A0A7G2CQT7</accession>
<name>A0A7G2CQT7_9TRYP</name>
<organism evidence="1 2">
    <name type="scientific">Angomonas deanei</name>
    <dbReference type="NCBI Taxonomy" id="59799"/>
    <lineage>
        <taxon>Eukaryota</taxon>
        <taxon>Discoba</taxon>
        <taxon>Euglenozoa</taxon>
        <taxon>Kinetoplastea</taxon>
        <taxon>Metakinetoplastina</taxon>
        <taxon>Trypanosomatida</taxon>
        <taxon>Trypanosomatidae</taxon>
        <taxon>Strigomonadinae</taxon>
        <taxon>Angomonas</taxon>
    </lineage>
</organism>
<reference evidence="1 2" key="1">
    <citation type="submission" date="2020-08" db="EMBL/GenBank/DDBJ databases">
        <authorList>
            <person name="Newling K."/>
            <person name="Davey J."/>
            <person name="Forrester S."/>
        </authorList>
    </citation>
    <scope>NUCLEOTIDE SEQUENCE [LARGE SCALE GENOMIC DNA]</scope>
    <source>
        <strain evidence="2">Crithidia deanei Carvalho (ATCC PRA-265)</strain>
    </source>
</reference>
<dbReference type="VEuPathDB" id="TriTrypDB:ADEAN_000966900"/>
<dbReference type="OrthoDB" id="342131at2759"/>
<evidence type="ECO:0000313" key="1">
    <source>
        <dbReference type="EMBL" id="CAD2222130.1"/>
    </source>
</evidence>
<protein>
    <submittedName>
        <fullName evidence="1">Uncharacterized protein</fullName>
    </submittedName>
</protein>
<dbReference type="AlphaFoldDB" id="A0A7G2CQT7"/>
<gene>
    <name evidence="1" type="ORF">ADEAN_000966900</name>
</gene>